<protein>
    <submittedName>
        <fullName evidence="2">MarR family winged helix-turn-helix transcriptional regulator</fullName>
    </submittedName>
</protein>
<dbReference type="EMBL" id="BAAATA010000022">
    <property type="protein sequence ID" value="GAA2496985.1"/>
    <property type="molecule type" value="Genomic_DNA"/>
</dbReference>
<sequence length="174" mass="19240">MWVSESSEAQPEPRTDLQAFAFLLRRLNGELNHVTHEFARRQGLHPTDAQALAAILDGEGPGHEPLTPGGLSRRLNLTSGAVTAVVDRLERVGHIRRSRDVADRRVVHLHFAERALPVAAEFFRPLAQRTGNVCSRFDEDELRTVARFLGALVDELTDMRTDGGESPPPGRPPV</sequence>
<feature type="domain" description="HTH marR-type" evidence="1">
    <location>
        <begin position="17"/>
        <end position="154"/>
    </location>
</feature>
<comment type="caution">
    <text evidence="2">The sequence shown here is derived from an EMBL/GenBank/DDBJ whole genome shotgun (WGS) entry which is preliminary data.</text>
</comment>
<dbReference type="PANTHER" id="PTHR33164:SF106">
    <property type="entry name" value="TRANSCRIPTIONAL REGULATORY PROTEIN"/>
    <property type="match status" value="1"/>
</dbReference>
<dbReference type="InterPro" id="IPR036388">
    <property type="entry name" value="WH-like_DNA-bd_sf"/>
</dbReference>
<dbReference type="InterPro" id="IPR039422">
    <property type="entry name" value="MarR/SlyA-like"/>
</dbReference>
<dbReference type="Proteomes" id="UP001501358">
    <property type="component" value="Unassembled WGS sequence"/>
</dbReference>
<dbReference type="PANTHER" id="PTHR33164">
    <property type="entry name" value="TRANSCRIPTIONAL REGULATOR, MARR FAMILY"/>
    <property type="match status" value="1"/>
</dbReference>
<reference evidence="3" key="1">
    <citation type="journal article" date="2019" name="Int. J. Syst. Evol. Microbiol.">
        <title>The Global Catalogue of Microorganisms (GCM) 10K type strain sequencing project: providing services to taxonomists for standard genome sequencing and annotation.</title>
        <authorList>
            <consortium name="The Broad Institute Genomics Platform"/>
            <consortium name="The Broad Institute Genome Sequencing Center for Infectious Disease"/>
            <person name="Wu L."/>
            <person name="Ma J."/>
        </authorList>
    </citation>
    <scope>NUCLEOTIDE SEQUENCE [LARGE SCALE GENOMIC DNA]</scope>
    <source>
        <strain evidence="3">JCM 6307</strain>
    </source>
</reference>
<dbReference type="PRINTS" id="PR00598">
    <property type="entry name" value="HTHMARR"/>
</dbReference>
<dbReference type="SMART" id="SM00347">
    <property type="entry name" value="HTH_MARR"/>
    <property type="match status" value="1"/>
</dbReference>
<evidence type="ECO:0000259" key="1">
    <source>
        <dbReference type="PROSITE" id="PS50995"/>
    </source>
</evidence>
<dbReference type="PROSITE" id="PS50995">
    <property type="entry name" value="HTH_MARR_2"/>
    <property type="match status" value="1"/>
</dbReference>
<proteinExistence type="predicted"/>
<dbReference type="Gene3D" id="1.10.10.10">
    <property type="entry name" value="Winged helix-like DNA-binding domain superfamily/Winged helix DNA-binding domain"/>
    <property type="match status" value="1"/>
</dbReference>
<dbReference type="InterPro" id="IPR036390">
    <property type="entry name" value="WH_DNA-bd_sf"/>
</dbReference>
<dbReference type="SUPFAM" id="SSF46785">
    <property type="entry name" value="Winged helix' DNA-binding domain"/>
    <property type="match status" value="1"/>
</dbReference>
<gene>
    <name evidence="2" type="ORF">GCM10010406_36740</name>
</gene>
<keyword evidence="3" id="KW-1185">Reference proteome</keyword>
<accession>A0ABP5ZL18</accession>
<dbReference type="InterPro" id="IPR000835">
    <property type="entry name" value="HTH_MarR-typ"/>
</dbReference>
<name>A0ABP5ZL18_9ACTN</name>
<dbReference type="Pfam" id="PF12802">
    <property type="entry name" value="MarR_2"/>
    <property type="match status" value="1"/>
</dbReference>
<evidence type="ECO:0000313" key="2">
    <source>
        <dbReference type="EMBL" id="GAA2496985.1"/>
    </source>
</evidence>
<organism evidence="2 3">
    <name type="scientific">Streptomyces thermolineatus</name>
    <dbReference type="NCBI Taxonomy" id="44033"/>
    <lineage>
        <taxon>Bacteria</taxon>
        <taxon>Bacillati</taxon>
        <taxon>Actinomycetota</taxon>
        <taxon>Actinomycetes</taxon>
        <taxon>Kitasatosporales</taxon>
        <taxon>Streptomycetaceae</taxon>
        <taxon>Streptomyces</taxon>
    </lineage>
</organism>
<evidence type="ECO:0000313" key="3">
    <source>
        <dbReference type="Proteomes" id="UP001501358"/>
    </source>
</evidence>